<proteinExistence type="predicted"/>
<name>A0A0D3FZ02_9ORYZ</name>
<protein>
    <submittedName>
        <fullName evidence="2">Uncharacterized protein</fullName>
    </submittedName>
</protein>
<feature type="compositionally biased region" description="Low complexity" evidence="1">
    <location>
        <begin position="274"/>
        <end position="283"/>
    </location>
</feature>
<dbReference type="HOGENOM" id="CLU_656177_0_0_1"/>
<dbReference type="Gramene" id="OBART04G21850.1">
    <property type="protein sequence ID" value="OBART04G21850.1"/>
    <property type="gene ID" value="OBART04G21850"/>
</dbReference>
<dbReference type="PaxDb" id="65489-OBART04G21850.1"/>
<accession>A0A0D3FZ02</accession>
<feature type="region of interest" description="Disordered" evidence="1">
    <location>
        <begin position="183"/>
        <end position="312"/>
    </location>
</feature>
<organism evidence="2">
    <name type="scientific">Oryza barthii</name>
    <dbReference type="NCBI Taxonomy" id="65489"/>
    <lineage>
        <taxon>Eukaryota</taxon>
        <taxon>Viridiplantae</taxon>
        <taxon>Streptophyta</taxon>
        <taxon>Embryophyta</taxon>
        <taxon>Tracheophyta</taxon>
        <taxon>Spermatophyta</taxon>
        <taxon>Magnoliopsida</taxon>
        <taxon>Liliopsida</taxon>
        <taxon>Poales</taxon>
        <taxon>Poaceae</taxon>
        <taxon>BOP clade</taxon>
        <taxon>Oryzoideae</taxon>
        <taxon>Oryzeae</taxon>
        <taxon>Oryzinae</taxon>
        <taxon>Oryza</taxon>
    </lineage>
</organism>
<evidence type="ECO:0000313" key="2">
    <source>
        <dbReference type="EnsemblPlants" id="OBART04G21850.1"/>
    </source>
</evidence>
<reference evidence="2" key="2">
    <citation type="submission" date="2015-03" db="UniProtKB">
        <authorList>
            <consortium name="EnsemblPlants"/>
        </authorList>
    </citation>
    <scope>IDENTIFICATION</scope>
</reference>
<dbReference type="EnsemblPlants" id="OBART04G21850.1">
    <property type="protein sequence ID" value="OBART04G21850.1"/>
    <property type="gene ID" value="OBART04G21850"/>
</dbReference>
<dbReference type="AlphaFoldDB" id="A0A0D3FZ02"/>
<feature type="compositionally biased region" description="Basic and acidic residues" evidence="1">
    <location>
        <begin position="204"/>
        <end position="260"/>
    </location>
</feature>
<evidence type="ECO:0000256" key="1">
    <source>
        <dbReference type="SAM" id="MobiDB-lite"/>
    </source>
</evidence>
<dbReference type="Proteomes" id="UP000026960">
    <property type="component" value="Chromosome 4"/>
</dbReference>
<reference evidence="2" key="1">
    <citation type="journal article" date="2009" name="Rice">
        <title>De Novo Next Generation Sequencing of Plant Genomes.</title>
        <authorList>
            <person name="Rounsley S."/>
            <person name="Marri P.R."/>
            <person name="Yu Y."/>
            <person name="He R."/>
            <person name="Sisneros N."/>
            <person name="Goicoechea J.L."/>
            <person name="Lee S.J."/>
            <person name="Angelova A."/>
            <person name="Kudrna D."/>
            <person name="Luo M."/>
            <person name="Affourtit J."/>
            <person name="Desany B."/>
            <person name="Knight J."/>
            <person name="Niazi F."/>
            <person name="Egholm M."/>
            <person name="Wing R.A."/>
        </authorList>
    </citation>
    <scope>NUCLEOTIDE SEQUENCE [LARGE SCALE GENOMIC DNA]</scope>
    <source>
        <strain evidence="2">cv. IRGC 105608</strain>
    </source>
</reference>
<sequence length="419" mass="45587">MSRGWEGRPAAHGDGLGRLLGVRGGWWHEELTRYRPVMEDCGGGNRQRAKRGFSPGRRGVDSPELELLQGFKNSFHRSREAERDGNDEWPPGQSEAAGESRRVAAGAGQRAVGGKGSAGSSTDERKRRRRRGRSCGEVSRRRDGTAPSGRGPGKKRGRHEDGGGAELLVDYLVLAGLLGTFSGRTSDDGSEQPGGRGRQGCCGCKREGTRGRLRRGSEVGSRRERAAKAVRGRCGDGDGVDARDDGGGGSDGEKSGHEHGWGNMARSRWGHWRGGTSSASSASARKKTRTGEREAGLRREKGRDDGEKGSLSLPFWAVGRQGAWEWRPCRSAMRERAGNGDNFGAASAGSDAERERKETALSLAPEHVRCTREREADRGREKRPSDQEGGKIDFSREFDLENLSRILELQTLTFEFGEM</sequence>
<evidence type="ECO:0000313" key="3">
    <source>
        <dbReference type="Proteomes" id="UP000026960"/>
    </source>
</evidence>
<feature type="compositionally biased region" description="Basic and acidic residues" evidence="1">
    <location>
        <begin position="77"/>
        <end position="86"/>
    </location>
</feature>
<feature type="compositionally biased region" description="Basic and acidic residues" evidence="1">
    <location>
        <begin position="289"/>
        <end position="308"/>
    </location>
</feature>
<feature type="region of interest" description="Disordered" evidence="1">
    <location>
        <begin position="76"/>
        <end position="162"/>
    </location>
</feature>
<feature type="region of interest" description="Disordered" evidence="1">
    <location>
        <begin position="40"/>
        <end position="62"/>
    </location>
</feature>
<keyword evidence="3" id="KW-1185">Reference proteome</keyword>
<feature type="compositionally biased region" description="Basic and acidic residues" evidence="1">
    <location>
        <begin position="366"/>
        <end position="393"/>
    </location>
</feature>
<feature type="region of interest" description="Disordered" evidence="1">
    <location>
        <begin position="335"/>
        <end position="393"/>
    </location>
</feature>